<reference evidence="1 2" key="1">
    <citation type="submission" date="2017-03" db="EMBL/GenBank/DDBJ databases">
        <title>Genomes of endolithic fungi from Antarctica.</title>
        <authorList>
            <person name="Coleine C."/>
            <person name="Masonjones S."/>
            <person name="Stajich J.E."/>
        </authorList>
    </citation>
    <scope>NUCLEOTIDE SEQUENCE [LARGE SCALE GENOMIC DNA]</scope>
    <source>
        <strain evidence="1 2">CCFEE 6314</strain>
    </source>
</reference>
<dbReference type="AlphaFoldDB" id="A0A438MZ57"/>
<gene>
    <name evidence="1" type="ORF">B0A52_07278</name>
</gene>
<comment type="caution">
    <text evidence="1">The sequence shown here is derived from an EMBL/GenBank/DDBJ whole genome shotgun (WGS) entry which is preliminary data.</text>
</comment>
<organism evidence="1 2">
    <name type="scientific">Exophiala mesophila</name>
    <name type="common">Black yeast-like fungus</name>
    <dbReference type="NCBI Taxonomy" id="212818"/>
    <lineage>
        <taxon>Eukaryota</taxon>
        <taxon>Fungi</taxon>
        <taxon>Dikarya</taxon>
        <taxon>Ascomycota</taxon>
        <taxon>Pezizomycotina</taxon>
        <taxon>Eurotiomycetes</taxon>
        <taxon>Chaetothyriomycetidae</taxon>
        <taxon>Chaetothyriales</taxon>
        <taxon>Herpotrichiellaceae</taxon>
        <taxon>Exophiala</taxon>
    </lineage>
</organism>
<proteinExistence type="predicted"/>
<protein>
    <recommendedName>
        <fullName evidence="3">ABM domain-containing protein</fullName>
    </recommendedName>
</protein>
<dbReference type="EMBL" id="NAJM01000039">
    <property type="protein sequence ID" value="RVX68275.1"/>
    <property type="molecule type" value="Genomic_DNA"/>
</dbReference>
<name>A0A438MZ57_EXOME</name>
<sequence>MTLPFQWPSAPAGSEKGRLTEIASFRRSKIPDARFQQVLTDVMGQVSQFPISRQNLAGTQLENSEMFVLVADWTSAEEKDIFEPGTLTLAKPTHVIHIIYRTRQGKEVDEFHQGEQYQSIKPTFGELVNPEDTEFQCHHMILPDGPSTTPATGFYVVYRMRVPVEKHNSVSSAFQDYAETLRDEHGYTFIHIAPSREDSEQVVCFVGLRGQEDAERAKTVRHLQKDNVEHDKLVAKLEQLVIEGVKYGVVLKKV</sequence>
<dbReference type="Proteomes" id="UP000288859">
    <property type="component" value="Unassembled WGS sequence"/>
</dbReference>
<evidence type="ECO:0000313" key="1">
    <source>
        <dbReference type="EMBL" id="RVX68275.1"/>
    </source>
</evidence>
<dbReference type="OrthoDB" id="3482841at2759"/>
<evidence type="ECO:0008006" key="3">
    <source>
        <dbReference type="Google" id="ProtNLM"/>
    </source>
</evidence>
<evidence type="ECO:0000313" key="2">
    <source>
        <dbReference type="Proteomes" id="UP000288859"/>
    </source>
</evidence>
<accession>A0A438MZ57</accession>